<accession>A0A327NHK2</accession>
<keyword evidence="2" id="KW-1185">Reference proteome</keyword>
<evidence type="ECO:0000313" key="1">
    <source>
        <dbReference type="EMBL" id="RAI74831.1"/>
    </source>
</evidence>
<comment type="caution">
    <text evidence="1">The sequence shown here is derived from an EMBL/GenBank/DDBJ whole genome shotgun (WGS) entry which is preliminary data.</text>
</comment>
<dbReference type="RefSeq" id="WP_111342485.1">
    <property type="nucleotide sequence ID" value="NZ_QLII01000001.1"/>
</dbReference>
<organism evidence="1 2">
    <name type="scientific">Spirosoma telluris</name>
    <dbReference type="NCBI Taxonomy" id="2183553"/>
    <lineage>
        <taxon>Bacteria</taxon>
        <taxon>Pseudomonadati</taxon>
        <taxon>Bacteroidota</taxon>
        <taxon>Cytophagia</taxon>
        <taxon>Cytophagales</taxon>
        <taxon>Cytophagaceae</taxon>
        <taxon>Spirosoma</taxon>
    </lineage>
</organism>
<evidence type="ECO:0000313" key="2">
    <source>
        <dbReference type="Proteomes" id="UP000249016"/>
    </source>
</evidence>
<gene>
    <name evidence="1" type="ORF">HMF3257_12315</name>
</gene>
<name>A0A327NHK2_9BACT</name>
<dbReference type="Proteomes" id="UP000249016">
    <property type="component" value="Unassembled WGS sequence"/>
</dbReference>
<proteinExistence type="predicted"/>
<protein>
    <submittedName>
        <fullName evidence="1">Uncharacterized protein</fullName>
    </submittedName>
</protein>
<dbReference type="OrthoDB" id="9800707at2"/>
<dbReference type="EMBL" id="QLII01000001">
    <property type="protein sequence ID" value="RAI74831.1"/>
    <property type="molecule type" value="Genomic_DNA"/>
</dbReference>
<sequence length="61" mass="7106">MSESEWASWDNQIEEDLKAGRLDKLLKELEDAHNQGLTLPVCEGKRVFNRIHSSTHRNDEQ</sequence>
<dbReference type="AlphaFoldDB" id="A0A327NHK2"/>
<reference evidence="1 2" key="1">
    <citation type="submission" date="2018-06" db="EMBL/GenBank/DDBJ databases">
        <title>Spirosoma sp. HMF3257 Genome sequencing and assembly.</title>
        <authorList>
            <person name="Kang H."/>
            <person name="Cha I."/>
            <person name="Kim H."/>
            <person name="Kang J."/>
            <person name="Joh K."/>
        </authorList>
    </citation>
    <scope>NUCLEOTIDE SEQUENCE [LARGE SCALE GENOMIC DNA]</scope>
    <source>
        <strain evidence="1 2">HMF3257</strain>
    </source>
</reference>